<dbReference type="GO" id="GO:0003978">
    <property type="term" value="F:UDP-glucose 4-epimerase activity"/>
    <property type="evidence" value="ECO:0007669"/>
    <property type="project" value="UniProtKB-EC"/>
</dbReference>
<evidence type="ECO:0000313" key="4">
    <source>
        <dbReference type="Proteomes" id="UP000190080"/>
    </source>
</evidence>
<dbReference type="Gene3D" id="3.40.50.720">
    <property type="entry name" value="NAD(P)-binding Rossmann-like Domain"/>
    <property type="match status" value="1"/>
</dbReference>
<evidence type="ECO:0000256" key="1">
    <source>
        <dbReference type="ARBA" id="ARBA00007637"/>
    </source>
</evidence>
<sequence length="311" mass="35170">MNFGGEELKVIVTGGAGFIGSHIVDLLIQKNYEVIVIDSLIHGKAENVNSKAKFYRMDICNNELKYLFEEEKPDFVIHEAAQMSVPKSIENPINDAKVNIIGSLNILEACKQSNVKKIIYPASAAIFGEPEYLPIDENHKLNMLSQYGVSKHTVEHYLQVYRNLYGIEYTSLRCSNVYGPRQDSSGEGGVIAIFCEKMLEGKKPIVFGNGNQIRDFVYVEDVAMASIMAMESNINDIFNVCTGIKTSINDLIYMINTVLQKDISPVYRDWRDGDIKQSWMSNKKIMDTLKWSPKYTILEGIRKTLNTPKMV</sequence>
<dbReference type="EC" id="5.1.3.2" evidence="3"/>
<name>A0A1V4I4E7_9CLOT</name>
<dbReference type="EMBL" id="MZGV01000125">
    <property type="protein sequence ID" value="OPJ54846.1"/>
    <property type="molecule type" value="Genomic_DNA"/>
</dbReference>
<gene>
    <name evidence="3" type="ORF">CLORY_44970</name>
</gene>
<evidence type="ECO:0000259" key="2">
    <source>
        <dbReference type="Pfam" id="PF01370"/>
    </source>
</evidence>
<keyword evidence="4" id="KW-1185">Reference proteome</keyword>
<dbReference type="STRING" id="1450648.CLORY_44970"/>
<comment type="caution">
    <text evidence="3">The sequence shown here is derived from an EMBL/GenBank/DDBJ whole genome shotgun (WGS) entry which is preliminary data.</text>
</comment>
<dbReference type="Gene3D" id="3.90.25.10">
    <property type="entry name" value="UDP-galactose 4-epimerase, domain 1"/>
    <property type="match status" value="1"/>
</dbReference>
<protein>
    <submittedName>
        <fullName evidence="3">UDP-glucose 4-epimerase</fullName>
        <ecNumber evidence="3">5.1.3.2</ecNumber>
    </submittedName>
</protein>
<dbReference type="PANTHER" id="PTHR43000">
    <property type="entry name" value="DTDP-D-GLUCOSE 4,6-DEHYDRATASE-RELATED"/>
    <property type="match status" value="1"/>
</dbReference>
<dbReference type="InterPro" id="IPR036291">
    <property type="entry name" value="NAD(P)-bd_dom_sf"/>
</dbReference>
<dbReference type="AlphaFoldDB" id="A0A1V4I4E7"/>
<keyword evidence="3" id="KW-0413">Isomerase</keyword>
<comment type="similarity">
    <text evidence="1">Belongs to the NAD(P)-dependent epimerase/dehydratase family.</text>
</comment>
<accession>A0A1V4I4E7</accession>
<dbReference type="InterPro" id="IPR001509">
    <property type="entry name" value="Epimerase_deHydtase"/>
</dbReference>
<proteinExistence type="inferred from homology"/>
<dbReference type="SUPFAM" id="SSF51735">
    <property type="entry name" value="NAD(P)-binding Rossmann-fold domains"/>
    <property type="match status" value="1"/>
</dbReference>
<organism evidence="3 4">
    <name type="scientific">Clostridium oryzae</name>
    <dbReference type="NCBI Taxonomy" id="1450648"/>
    <lineage>
        <taxon>Bacteria</taxon>
        <taxon>Bacillati</taxon>
        <taxon>Bacillota</taxon>
        <taxon>Clostridia</taxon>
        <taxon>Eubacteriales</taxon>
        <taxon>Clostridiaceae</taxon>
        <taxon>Clostridium</taxon>
    </lineage>
</organism>
<reference evidence="3 4" key="1">
    <citation type="submission" date="2017-03" db="EMBL/GenBank/DDBJ databases">
        <title>Genome sequence of Clostridium oryzae DSM 28571.</title>
        <authorList>
            <person name="Poehlein A."/>
            <person name="Daniel R."/>
        </authorList>
    </citation>
    <scope>NUCLEOTIDE SEQUENCE [LARGE SCALE GENOMIC DNA]</scope>
    <source>
        <strain evidence="3 4">DSM 28571</strain>
    </source>
</reference>
<dbReference type="Proteomes" id="UP000190080">
    <property type="component" value="Unassembled WGS sequence"/>
</dbReference>
<feature type="domain" description="NAD-dependent epimerase/dehydratase" evidence="2">
    <location>
        <begin position="10"/>
        <end position="241"/>
    </location>
</feature>
<dbReference type="Pfam" id="PF01370">
    <property type="entry name" value="Epimerase"/>
    <property type="match status" value="1"/>
</dbReference>
<evidence type="ECO:0000313" key="3">
    <source>
        <dbReference type="EMBL" id="OPJ54846.1"/>
    </source>
</evidence>